<comment type="subcellular location">
    <subcellularLocation>
        <location evidence="1">Cell membrane</location>
        <topology evidence="1">Multi-pass membrane protein</topology>
    </subcellularLocation>
</comment>
<dbReference type="Pfam" id="PF03706">
    <property type="entry name" value="LPG_synthase_TM"/>
    <property type="match status" value="1"/>
</dbReference>
<evidence type="ECO:0000256" key="4">
    <source>
        <dbReference type="ARBA" id="ARBA00022989"/>
    </source>
</evidence>
<evidence type="ECO:0000256" key="6">
    <source>
        <dbReference type="SAM" id="MobiDB-lite"/>
    </source>
</evidence>
<proteinExistence type="predicted"/>
<evidence type="ECO:0000256" key="5">
    <source>
        <dbReference type="ARBA" id="ARBA00023136"/>
    </source>
</evidence>
<feature type="transmembrane region" description="Helical" evidence="7">
    <location>
        <begin position="176"/>
        <end position="200"/>
    </location>
</feature>
<evidence type="ECO:0000256" key="7">
    <source>
        <dbReference type="SAM" id="Phobius"/>
    </source>
</evidence>
<dbReference type="PANTHER" id="PTHR39087">
    <property type="entry name" value="UPF0104 MEMBRANE PROTEIN MJ1595"/>
    <property type="match status" value="1"/>
</dbReference>
<keyword evidence="9" id="KW-1185">Reference proteome</keyword>
<evidence type="ECO:0000256" key="2">
    <source>
        <dbReference type="ARBA" id="ARBA00022475"/>
    </source>
</evidence>
<feature type="transmembrane region" description="Helical" evidence="7">
    <location>
        <begin position="102"/>
        <end position="129"/>
    </location>
</feature>
<feature type="transmembrane region" description="Helical" evidence="7">
    <location>
        <begin position="71"/>
        <end position="90"/>
    </location>
</feature>
<evidence type="ECO:0000313" key="9">
    <source>
        <dbReference type="Proteomes" id="UP000319514"/>
    </source>
</evidence>
<evidence type="ECO:0000313" key="8">
    <source>
        <dbReference type="EMBL" id="TQL59165.1"/>
    </source>
</evidence>
<name>A0A542ZFP4_9MICO</name>
<feature type="transmembrane region" description="Helical" evidence="7">
    <location>
        <begin position="324"/>
        <end position="351"/>
    </location>
</feature>
<feature type="transmembrane region" description="Helical" evidence="7">
    <location>
        <begin position="30"/>
        <end position="51"/>
    </location>
</feature>
<feature type="transmembrane region" description="Helical" evidence="7">
    <location>
        <begin position="284"/>
        <end position="304"/>
    </location>
</feature>
<gene>
    <name evidence="8" type="ORF">FB474_0512</name>
</gene>
<feature type="transmembrane region" description="Helical" evidence="7">
    <location>
        <begin position="250"/>
        <end position="272"/>
    </location>
</feature>
<reference evidence="8 9" key="1">
    <citation type="submission" date="2019-06" db="EMBL/GenBank/DDBJ databases">
        <title>Sequencing the genomes of 1000 actinobacteria strains.</title>
        <authorList>
            <person name="Klenk H.-P."/>
        </authorList>
    </citation>
    <scope>NUCLEOTIDE SEQUENCE [LARGE SCALE GENOMIC DNA]</scope>
    <source>
        <strain evidence="8 9">DSM 18082</strain>
    </source>
</reference>
<keyword evidence="2" id="KW-1003">Cell membrane</keyword>
<evidence type="ECO:0000256" key="3">
    <source>
        <dbReference type="ARBA" id="ARBA00022692"/>
    </source>
</evidence>
<dbReference type="Proteomes" id="UP000319514">
    <property type="component" value="Unassembled WGS sequence"/>
</dbReference>
<protein>
    <submittedName>
        <fullName evidence="8">Uncharacterized protein (TIRG00374 family)</fullName>
    </submittedName>
</protein>
<dbReference type="EMBL" id="VFOQ01000001">
    <property type="protein sequence ID" value="TQL59165.1"/>
    <property type="molecule type" value="Genomic_DNA"/>
</dbReference>
<sequence>MSAAQGETVARPATDETDVPRFTRPTARQLLQGLGGLAIAVAVLAWGLPHFVGTSWHKVFELMRHVGPSTALGLLFLMMAGLWLYTFTLTGSLPGLSHPRALIVNVCGSSVGNLLPFGGAAGVAATYAMCRSWGFSRRDISTSIVVSGVWNVLARVVLPIIGIAALLFGAGDLPRAVAGGAVVGGVLGVLLLGTFIAVIASERAATVVGRTLDKLLRPISRRTQRSHDLGIDELVHDLRGRISGVVRTGWASMTFGLVGFFGVYYVLFWFCLNATGVHVSFAHMFAAYALGRLLTAVGITPGGVGVTETGTAAVLVGWGADPAGATAGVVLFSVYTHLMEIPLGALGWMAWGLSRKQRPAD</sequence>
<keyword evidence="3 7" id="KW-0812">Transmembrane</keyword>
<evidence type="ECO:0000256" key="1">
    <source>
        <dbReference type="ARBA" id="ARBA00004651"/>
    </source>
</evidence>
<comment type="caution">
    <text evidence="8">The sequence shown here is derived from an EMBL/GenBank/DDBJ whole genome shotgun (WGS) entry which is preliminary data.</text>
</comment>
<dbReference type="AlphaFoldDB" id="A0A542ZFP4"/>
<keyword evidence="4 7" id="KW-1133">Transmembrane helix</keyword>
<dbReference type="PANTHER" id="PTHR39087:SF2">
    <property type="entry name" value="UPF0104 MEMBRANE PROTEIN MJ1595"/>
    <property type="match status" value="1"/>
</dbReference>
<feature type="transmembrane region" description="Helical" evidence="7">
    <location>
        <begin position="149"/>
        <end position="169"/>
    </location>
</feature>
<organism evidence="8 9">
    <name type="scientific">Oryzihumus leptocrescens</name>
    <dbReference type="NCBI Taxonomy" id="297536"/>
    <lineage>
        <taxon>Bacteria</taxon>
        <taxon>Bacillati</taxon>
        <taxon>Actinomycetota</taxon>
        <taxon>Actinomycetes</taxon>
        <taxon>Micrococcales</taxon>
        <taxon>Intrasporangiaceae</taxon>
        <taxon>Oryzihumus</taxon>
    </lineage>
</organism>
<accession>A0A542ZFP4</accession>
<dbReference type="InterPro" id="IPR022791">
    <property type="entry name" value="L-PG_synthase/AglD"/>
</dbReference>
<dbReference type="GO" id="GO:0005886">
    <property type="term" value="C:plasma membrane"/>
    <property type="evidence" value="ECO:0007669"/>
    <property type="project" value="UniProtKB-SubCell"/>
</dbReference>
<keyword evidence="5 7" id="KW-0472">Membrane</keyword>
<feature type="region of interest" description="Disordered" evidence="6">
    <location>
        <begin position="1"/>
        <end position="22"/>
    </location>
</feature>